<evidence type="ECO:0000259" key="2">
    <source>
        <dbReference type="Pfam" id="PF08484"/>
    </source>
</evidence>
<feature type="domain" description="C-methyltransferase" evidence="2">
    <location>
        <begin position="251"/>
        <end position="409"/>
    </location>
</feature>
<dbReference type="EMBL" id="MFJV01000001">
    <property type="protein sequence ID" value="OGG24496.1"/>
    <property type="molecule type" value="Genomic_DNA"/>
</dbReference>
<name>A0A1F6AIN4_9BACT</name>
<protein>
    <recommendedName>
        <fullName evidence="5">Methyltransferase</fullName>
    </recommendedName>
</protein>
<dbReference type="InterPro" id="IPR013691">
    <property type="entry name" value="MeTrfase_14"/>
</dbReference>
<dbReference type="Pfam" id="PF08484">
    <property type="entry name" value="Methyltransf_14"/>
    <property type="match status" value="1"/>
</dbReference>
<comment type="caution">
    <text evidence="3">The sequence shown here is derived from an EMBL/GenBank/DDBJ whole genome shotgun (WGS) entry which is preliminary data.</text>
</comment>
<dbReference type="Gene3D" id="3.40.50.720">
    <property type="entry name" value="NAD(P)-binding Rossmann-like Domain"/>
    <property type="match status" value="1"/>
</dbReference>
<dbReference type="Pfam" id="PF13489">
    <property type="entry name" value="Methyltransf_23"/>
    <property type="match status" value="1"/>
</dbReference>
<dbReference type="PANTHER" id="PTHR43861:SF5">
    <property type="entry name" value="BLL5978 PROTEIN"/>
    <property type="match status" value="1"/>
</dbReference>
<dbReference type="CDD" id="cd02440">
    <property type="entry name" value="AdoMet_MTases"/>
    <property type="match status" value="1"/>
</dbReference>
<dbReference type="Gene3D" id="6.20.50.110">
    <property type="entry name" value="Methyltransferase, zinc-binding domain"/>
    <property type="match status" value="1"/>
</dbReference>
<dbReference type="Proteomes" id="UP000178759">
    <property type="component" value="Unassembled WGS sequence"/>
</dbReference>
<evidence type="ECO:0000313" key="4">
    <source>
        <dbReference type="Proteomes" id="UP000178759"/>
    </source>
</evidence>
<dbReference type="SUPFAM" id="SSF53335">
    <property type="entry name" value="S-adenosyl-L-methionine-dependent methyltransferases"/>
    <property type="match status" value="1"/>
</dbReference>
<evidence type="ECO:0000313" key="3">
    <source>
        <dbReference type="EMBL" id="OGG24496.1"/>
    </source>
</evidence>
<gene>
    <name evidence="3" type="ORF">A3A79_04915</name>
</gene>
<proteinExistence type="predicted"/>
<dbReference type="PANTHER" id="PTHR43861">
    <property type="entry name" value="TRANS-ACONITATE 2-METHYLTRANSFERASE-RELATED"/>
    <property type="match status" value="1"/>
</dbReference>
<dbReference type="InterPro" id="IPR038576">
    <property type="entry name" value="Methyltransf_Zn-bd_dom_put_sf"/>
</dbReference>
<feature type="domain" description="Methyltransferase putative zinc binding" evidence="1">
    <location>
        <begin position="11"/>
        <end position="72"/>
    </location>
</feature>
<dbReference type="STRING" id="1798392.A3A79_04915"/>
<reference evidence="3 4" key="1">
    <citation type="journal article" date="2016" name="Nat. Commun.">
        <title>Thousands of microbial genomes shed light on interconnected biogeochemical processes in an aquifer system.</title>
        <authorList>
            <person name="Anantharaman K."/>
            <person name="Brown C.T."/>
            <person name="Hug L.A."/>
            <person name="Sharon I."/>
            <person name="Castelle C.J."/>
            <person name="Probst A.J."/>
            <person name="Thomas B.C."/>
            <person name="Singh A."/>
            <person name="Wilkins M.J."/>
            <person name="Karaoz U."/>
            <person name="Brodie E.L."/>
            <person name="Williams K.H."/>
            <person name="Hubbard S.S."/>
            <person name="Banfield J.F."/>
        </authorList>
    </citation>
    <scope>NUCLEOTIDE SEQUENCE [LARGE SCALE GENOMIC DNA]</scope>
</reference>
<sequence>MKGAVHKRTTCRACKNTKLTKVLSLGPTPLANAFLTKEMLDKEEMFYPLDVYFCQNCHFLQLGHVVRPEILFKNYVYVSSTSPVFVEHFHDFAHDLIQRFDLDQKSLVVDIGSNDGILLKPLKEHNLRTLGIEPAQNIAARANKDGIKTIAKFFTTALARSIGKAYGQASVVTANNVFAHIDNLDEVIEGTKILLKKNGVFVVEAPYLVDFLTKNYFDLVYHEHLSYLSVKPLQTLFHRFDMEIFDVQKVPVHGGSIRVFVKGKGAAYKQTARLSHFLKLEKRMRLDRVETYFTYADKVRINKTKLIALLTKLKHQGKSIAGYGAPAKGNTLLNYFGIGTDYINYIIDDSPYKQGLYSPGKHIPVVASAMLAKQKPDYLLLLAWNFAKPIMEKLQDYQHQGGKFIVPVPRPKTV</sequence>
<dbReference type="InterPro" id="IPR013630">
    <property type="entry name" value="Methyltransf_Zn-bd_dom_put"/>
</dbReference>
<evidence type="ECO:0000259" key="1">
    <source>
        <dbReference type="Pfam" id="PF08421"/>
    </source>
</evidence>
<organism evidence="3 4">
    <name type="scientific">Candidatus Gottesmanbacteria bacterium RIFCSPLOWO2_01_FULL_43_11b</name>
    <dbReference type="NCBI Taxonomy" id="1798392"/>
    <lineage>
        <taxon>Bacteria</taxon>
        <taxon>Candidatus Gottesmaniibacteriota</taxon>
    </lineage>
</organism>
<dbReference type="InterPro" id="IPR029063">
    <property type="entry name" value="SAM-dependent_MTases_sf"/>
</dbReference>
<dbReference type="AlphaFoldDB" id="A0A1F6AIN4"/>
<dbReference type="Pfam" id="PF08421">
    <property type="entry name" value="Methyltransf_13"/>
    <property type="match status" value="1"/>
</dbReference>
<accession>A0A1F6AIN4</accession>
<dbReference type="Gene3D" id="6.10.250.3100">
    <property type="match status" value="1"/>
</dbReference>
<evidence type="ECO:0008006" key="5">
    <source>
        <dbReference type="Google" id="ProtNLM"/>
    </source>
</evidence>
<dbReference type="Gene3D" id="3.40.50.150">
    <property type="entry name" value="Vaccinia Virus protein VP39"/>
    <property type="match status" value="1"/>
</dbReference>